<dbReference type="Gene3D" id="3.30.565.10">
    <property type="entry name" value="Histidine kinase-like ATPase, C-terminal domain"/>
    <property type="match status" value="1"/>
</dbReference>
<keyword evidence="4" id="KW-1133">Transmembrane helix</keyword>
<proteinExistence type="predicted"/>
<evidence type="ECO:0000313" key="6">
    <source>
        <dbReference type="EMBL" id="GIH02080.1"/>
    </source>
</evidence>
<dbReference type="SUPFAM" id="SSF55874">
    <property type="entry name" value="ATPase domain of HSP90 chaperone/DNA topoisomerase II/histidine kinase"/>
    <property type="match status" value="1"/>
</dbReference>
<dbReference type="AlphaFoldDB" id="A0A8J3VCS9"/>
<feature type="transmembrane region" description="Helical" evidence="4">
    <location>
        <begin position="51"/>
        <end position="69"/>
    </location>
</feature>
<feature type="domain" description="Signal transduction histidine kinase subgroup 3 dimerisation and phosphoacceptor" evidence="5">
    <location>
        <begin position="194"/>
        <end position="258"/>
    </location>
</feature>
<feature type="transmembrane region" description="Helical" evidence="4">
    <location>
        <begin position="156"/>
        <end position="173"/>
    </location>
</feature>
<keyword evidence="4" id="KW-0812">Transmembrane</keyword>
<dbReference type="RefSeq" id="WP_203906022.1">
    <property type="nucleotide sequence ID" value="NZ_BONY01000001.1"/>
</dbReference>
<organism evidence="6 7">
    <name type="scientific">Rhizocola hellebori</name>
    <dbReference type="NCBI Taxonomy" id="1392758"/>
    <lineage>
        <taxon>Bacteria</taxon>
        <taxon>Bacillati</taxon>
        <taxon>Actinomycetota</taxon>
        <taxon>Actinomycetes</taxon>
        <taxon>Micromonosporales</taxon>
        <taxon>Micromonosporaceae</taxon>
        <taxon>Rhizocola</taxon>
    </lineage>
</organism>
<evidence type="ECO:0000313" key="7">
    <source>
        <dbReference type="Proteomes" id="UP000612899"/>
    </source>
</evidence>
<comment type="caution">
    <text evidence="6">The sequence shown here is derived from an EMBL/GenBank/DDBJ whole genome shotgun (WGS) entry which is preliminary data.</text>
</comment>
<dbReference type="PANTHER" id="PTHR24421:SF63">
    <property type="entry name" value="SENSOR HISTIDINE KINASE DESK"/>
    <property type="match status" value="1"/>
</dbReference>
<dbReference type="PANTHER" id="PTHR24421">
    <property type="entry name" value="NITRATE/NITRITE SENSOR PROTEIN NARX-RELATED"/>
    <property type="match status" value="1"/>
</dbReference>
<reference evidence="6" key="1">
    <citation type="submission" date="2021-01" db="EMBL/GenBank/DDBJ databases">
        <title>Whole genome shotgun sequence of Rhizocola hellebori NBRC 109834.</title>
        <authorList>
            <person name="Komaki H."/>
            <person name="Tamura T."/>
        </authorList>
    </citation>
    <scope>NUCLEOTIDE SEQUENCE</scope>
    <source>
        <strain evidence="6">NBRC 109834</strain>
    </source>
</reference>
<evidence type="ECO:0000259" key="5">
    <source>
        <dbReference type="Pfam" id="PF07730"/>
    </source>
</evidence>
<dbReference type="GO" id="GO:0046983">
    <property type="term" value="F:protein dimerization activity"/>
    <property type="evidence" value="ECO:0007669"/>
    <property type="project" value="InterPro"/>
</dbReference>
<feature type="transmembrane region" description="Helical" evidence="4">
    <location>
        <begin position="81"/>
        <end position="99"/>
    </location>
</feature>
<sequence length="374" mass="40712">MFWASVDDPRPPSASEIRARRLRGMLFAAPWLSPLIGTFAAIQRGQVPQPWLAALGLVAFIALYLYVVVKAFGRRAADPTAMDQAVLFLTTGLAVALMLRYSTSPGWWGLTLYLTAAGAALYRPPKAFYWIGGVIALQVAIGVMNQHTPQDIAETAFSTLLGGAVVLLMRQMVQLIRVLRDTRDELARTAVERERLRFARDLHDLLGHSLSLIVVKAAVARRMAATDPQRAAQEATEIEQIGRTALTEVRQVVTGYRTLTFGDEVRKAEASLKDAGIDTVVRVTDRELPSNLDDVFGWVVREAVTNVIRHSGASSCVIALSGTKEWVLEIRDDGKGGPPSTGNGLRGLTERMAEVGGTLSVMTDDGYTLRAAAR</sequence>
<dbReference type="GO" id="GO:0000155">
    <property type="term" value="F:phosphorelay sensor kinase activity"/>
    <property type="evidence" value="ECO:0007669"/>
    <property type="project" value="InterPro"/>
</dbReference>
<dbReference type="CDD" id="cd16917">
    <property type="entry name" value="HATPase_UhpB-NarQ-NarX-like"/>
    <property type="match status" value="1"/>
</dbReference>
<keyword evidence="3" id="KW-0902">Two-component regulatory system</keyword>
<dbReference type="InterPro" id="IPR011712">
    <property type="entry name" value="Sig_transdc_His_kin_sub3_dim/P"/>
</dbReference>
<keyword evidence="7" id="KW-1185">Reference proteome</keyword>
<feature type="transmembrane region" description="Helical" evidence="4">
    <location>
        <begin position="25"/>
        <end position="45"/>
    </location>
</feature>
<dbReference type="Gene3D" id="1.20.5.1930">
    <property type="match status" value="1"/>
</dbReference>
<evidence type="ECO:0000256" key="3">
    <source>
        <dbReference type="ARBA" id="ARBA00023012"/>
    </source>
</evidence>
<keyword evidence="2 6" id="KW-0418">Kinase</keyword>
<dbReference type="InterPro" id="IPR036890">
    <property type="entry name" value="HATPase_C_sf"/>
</dbReference>
<dbReference type="Proteomes" id="UP000612899">
    <property type="component" value="Unassembled WGS sequence"/>
</dbReference>
<dbReference type="GO" id="GO:0016020">
    <property type="term" value="C:membrane"/>
    <property type="evidence" value="ECO:0007669"/>
    <property type="project" value="InterPro"/>
</dbReference>
<keyword evidence="4" id="KW-0472">Membrane</keyword>
<protein>
    <submittedName>
        <fullName evidence="6">Two-component sensor histidine kinase</fullName>
    </submittedName>
</protein>
<evidence type="ECO:0000256" key="1">
    <source>
        <dbReference type="ARBA" id="ARBA00022679"/>
    </source>
</evidence>
<accession>A0A8J3VCS9</accession>
<keyword evidence="1" id="KW-0808">Transferase</keyword>
<feature type="transmembrane region" description="Helical" evidence="4">
    <location>
        <begin position="127"/>
        <end position="144"/>
    </location>
</feature>
<evidence type="ECO:0000256" key="2">
    <source>
        <dbReference type="ARBA" id="ARBA00022777"/>
    </source>
</evidence>
<evidence type="ECO:0000256" key="4">
    <source>
        <dbReference type="SAM" id="Phobius"/>
    </source>
</evidence>
<dbReference type="EMBL" id="BONY01000001">
    <property type="protein sequence ID" value="GIH02080.1"/>
    <property type="molecule type" value="Genomic_DNA"/>
</dbReference>
<dbReference type="Pfam" id="PF07730">
    <property type="entry name" value="HisKA_3"/>
    <property type="match status" value="1"/>
</dbReference>
<gene>
    <name evidence="6" type="ORF">Rhe02_01470</name>
</gene>
<name>A0A8J3VCS9_9ACTN</name>
<dbReference type="InterPro" id="IPR050482">
    <property type="entry name" value="Sensor_HK_TwoCompSys"/>
</dbReference>